<dbReference type="GO" id="GO:0004385">
    <property type="term" value="F:GMP kinase activity"/>
    <property type="evidence" value="ECO:0007669"/>
    <property type="project" value="UniProtKB-UniRule"/>
</dbReference>
<keyword evidence="5 9" id="KW-0547">Nucleotide-binding</keyword>
<dbReference type="PANTHER" id="PTHR23117">
    <property type="entry name" value="GUANYLATE KINASE-RELATED"/>
    <property type="match status" value="1"/>
</dbReference>
<dbReference type="GO" id="GO:0005524">
    <property type="term" value="F:ATP binding"/>
    <property type="evidence" value="ECO:0007669"/>
    <property type="project" value="UniProtKB-UniRule"/>
</dbReference>
<evidence type="ECO:0000256" key="7">
    <source>
        <dbReference type="ARBA" id="ARBA00022840"/>
    </source>
</evidence>
<dbReference type="PANTHER" id="PTHR23117:SF13">
    <property type="entry name" value="GUANYLATE KINASE"/>
    <property type="match status" value="1"/>
</dbReference>
<dbReference type="SUPFAM" id="SSF52540">
    <property type="entry name" value="P-loop containing nucleoside triphosphate hydrolases"/>
    <property type="match status" value="1"/>
</dbReference>
<comment type="catalytic activity">
    <reaction evidence="9">
        <text>GMP + ATP = GDP + ADP</text>
        <dbReference type="Rhea" id="RHEA:20780"/>
        <dbReference type="ChEBI" id="CHEBI:30616"/>
        <dbReference type="ChEBI" id="CHEBI:58115"/>
        <dbReference type="ChEBI" id="CHEBI:58189"/>
        <dbReference type="ChEBI" id="CHEBI:456216"/>
        <dbReference type="EC" id="2.7.4.8"/>
    </reaction>
</comment>
<dbReference type="Proteomes" id="UP000315252">
    <property type="component" value="Unassembled WGS sequence"/>
</dbReference>
<feature type="binding site" evidence="9">
    <location>
        <begin position="17"/>
        <end position="24"/>
    </location>
    <ligand>
        <name>ATP</name>
        <dbReference type="ChEBI" id="CHEBI:30616"/>
    </ligand>
</feature>
<name>A0A545TUS0_9PROT</name>
<evidence type="ECO:0000256" key="9">
    <source>
        <dbReference type="HAMAP-Rule" id="MF_00328"/>
    </source>
</evidence>
<evidence type="ECO:0000256" key="5">
    <source>
        <dbReference type="ARBA" id="ARBA00022741"/>
    </source>
</evidence>
<dbReference type="InterPro" id="IPR008144">
    <property type="entry name" value="Guanylate_kin-like_dom"/>
</dbReference>
<keyword evidence="12" id="KW-1185">Reference proteome</keyword>
<keyword evidence="4 9" id="KW-0808">Transferase</keyword>
<dbReference type="Pfam" id="PF00625">
    <property type="entry name" value="Guanylate_kin"/>
    <property type="match status" value="1"/>
</dbReference>
<dbReference type="InterPro" id="IPR020590">
    <property type="entry name" value="Guanylate_kinase_CS"/>
</dbReference>
<evidence type="ECO:0000256" key="8">
    <source>
        <dbReference type="ARBA" id="ARBA00030128"/>
    </source>
</evidence>
<dbReference type="InterPro" id="IPR017665">
    <property type="entry name" value="Guanylate_kinase"/>
</dbReference>
<reference evidence="11 12" key="1">
    <citation type="submission" date="2019-06" db="EMBL/GenBank/DDBJ databases">
        <title>Whole genome sequence for Rhodospirillaceae sp. R148.</title>
        <authorList>
            <person name="Wang G."/>
        </authorList>
    </citation>
    <scope>NUCLEOTIDE SEQUENCE [LARGE SCALE GENOMIC DNA]</scope>
    <source>
        <strain evidence="11 12">R148</strain>
    </source>
</reference>
<sequence>MKHGDIQRRGLMLVFSSPSGAGKTTISRKLLDKDDNLELSISATTRPRRPGEVNGKDYFFVSSEQFEAMVARGEMLEHAQVFDHRYGTPREPVEKALQAGRDVLFDIDWQGTQQVADKAPRDLVRVFVLPPSVKELERRLYARARDPEDVVRSRMAKAADELSHWAEYDYIIVNHDIDQSLADVQSILHAERLRRERRVGLRDFVETLRAP</sequence>
<dbReference type="InterPro" id="IPR008145">
    <property type="entry name" value="GK/Ca_channel_bsu"/>
</dbReference>
<dbReference type="OrthoDB" id="9808150at2"/>
<dbReference type="CDD" id="cd00071">
    <property type="entry name" value="GMPK"/>
    <property type="match status" value="1"/>
</dbReference>
<comment type="function">
    <text evidence="9">Essential for recycling GMP and indirectly, cGMP.</text>
</comment>
<comment type="subcellular location">
    <subcellularLocation>
        <location evidence="9">Cytoplasm</location>
    </subcellularLocation>
</comment>
<dbReference type="EC" id="2.7.4.8" evidence="2 9"/>
<gene>
    <name evidence="9" type="primary">gmk</name>
    <name evidence="11" type="ORF">FKG95_10990</name>
</gene>
<dbReference type="Gene3D" id="3.30.63.10">
    <property type="entry name" value="Guanylate Kinase phosphate binding domain"/>
    <property type="match status" value="1"/>
</dbReference>
<dbReference type="PROSITE" id="PS00856">
    <property type="entry name" value="GUANYLATE_KINASE_1"/>
    <property type="match status" value="1"/>
</dbReference>
<evidence type="ECO:0000256" key="3">
    <source>
        <dbReference type="ARBA" id="ARBA00016296"/>
    </source>
</evidence>
<dbReference type="FunFam" id="3.30.63.10:FF:000002">
    <property type="entry name" value="Guanylate kinase 1"/>
    <property type="match status" value="1"/>
</dbReference>
<comment type="caution">
    <text evidence="11">The sequence shown here is derived from an EMBL/GenBank/DDBJ whole genome shotgun (WGS) entry which is preliminary data.</text>
</comment>
<evidence type="ECO:0000256" key="2">
    <source>
        <dbReference type="ARBA" id="ARBA00012961"/>
    </source>
</evidence>
<keyword evidence="6 9" id="KW-0418">Kinase</keyword>
<dbReference type="EMBL" id="VHSH01000003">
    <property type="protein sequence ID" value="TQV80967.1"/>
    <property type="molecule type" value="Genomic_DNA"/>
</dbReference>
<dbReference type="PROSITE" id="PS50052">
    <property type="entry name" value="GUANYLATE_KINASE_2"/>
    <property type="match status" value="1"/>
</dbReference>
<dbReference type="Gene3D" id="3.40.50.300">
    <property type="entry name" value="P-loop containing nucleotide triphosphate hydrolases"/>
    <property type="match status" value="1"/>
</dbReference>
<organism evidence="11 12">
    <name type="scientific">Denitrobaculum tricleocarpae</name>
    <dbReference type="NCBI Taxonomy" id="2591009"/>
    <lineage>
        <taxon>Bacteria</taxon>
        <taxon>Pseudomonadati</taxon>
        <taxon>Pseudomonadota</taxon>
        <taxon>Alphaproteobacteria</taxon>
        <taxon>Rhodospirillales</taxon>
        <taxon>Rhodospirillaceae</taxon>
        <taxon>Denitrobaculum</taxon>
    </lineage>
</organism>
<evidence type="ECO:0000313" key="12">
    <source>
        <dbReference type="Proteomes" id="UP000315252"/>
    </source>
</evidence>
<dbReference type="AlphaFoldDB" id="A0A545TUS0"/>
<evidence type="ECO:0000259" key="10">
    <source>
        <dbReference type="PROSITE" id="PS50052"/>
    </source>
</evidence>
<dbReference type="NCBIfam" id="TIGR03263">
    <property type="entry name" value="guanyl_kin"/>
    <property type="match status" value="1"/>
</dbReference>
<dbReference type="HAMAP" id="MF_00328">
    <property type="entry name" value="Guanylate_kinase"/>
    <property type="match status" value="1"/>
</dbReference>
<protein>
    <recommendedName>
        <fullName evidence="3 9">Guanylate kinase</fullName>
        <ecNumber evidence="2 9">2.7.4.8</ecNumber>
    </recommendedName>
    <alternativeName>
        <fullName evidence="8 9">GMP kinase</fullName>
    </alternativeName>
</protein>
<keyword evidence="7 9" id="KW-0067">ATP-binding</keyword>
<proteinExistence type="inferred from homology"/>
<dbReference type="SMART" id="SM00072">
    <property type="entry name" value="GuKc"/>
    <property type="match status" value="1"/>
</dbReference>
<comment type="similarity">
    <text evidence="1 9">Belongs to the guanylate kinase family.</text>
</comment>
<keyword evidence="9" id="KW-0963">Cytoplasm</keyword>
<evidence type="ECO:0000256" key="4">
    <source>
        <dbReference type="ARBA" id="ARBA00022679"/>
    </source>
</evidence>
<dbReference type="InterPro" id="IPR027417">
    <property type="entry name" value="P-loop_NTPase"/>
</dbReference>
<evidence type="ECO:0000313" key="11">
    <source>
        <dbReference type="EMBL" id="TQV80967.1"/>
    </source>
</evidence>
<evidence type="ECO:0000256" key="6">
    <source>
        <dbReference type="ARBA" id="ARBA00022777"/>
    </source>
</evidence>
<accession>A0A545TUS0</accession>
<feature type="domain" description="Guanylate kinase-like" evidence="10">
    <location>
        <begin position="10"/>
        <end position="189"/>
    </location>
</feature>
<dbReference type="GO" id="GO:0005829">
    <property type="term" value="C:cytosol"/>
    <property type="evidence" value="ECO:0007669"/>
    <property type="project" value="TreeGrafter"/>
</dbReference>
<evidence type="ECO:0000256" key="1">
    <source>
        <dbReference type="ARBA" id="ARBA00005790"/>
    </source>
</evidence>